<name>A0ABP4RPD4_9ACTN</name>
<dbReference type="EMBL" id="BAAANE010000011">
    <property type="protein sequence ID" value="GAA1658009.1"/>
    <property type="molecule type" value="Genomic_DNA"/>
</dbReference>
<evidence type="ECO:0000313" key="1">
    <source>
        <dbReference type="EMBL" id="GAA1658009.1"/>
    </source>
</evidence>
<dbReference type="Proteomes" id="UP001501319">
    <property type="component" value="Unassembled WGS sequence"/>
</dbReference>
<evidence type="ECO:0000313" key="2">
    <source>
        <dbReference type="Proteomes" id="UP001501319"/>
    </source>
</evidence>
<sequence>MFKAPTTCPRSPLLVRAAPHPALHGPPAERHHHELRLSGLAIDEVGQVLDERLLELKKRSAVGVREEDQLGVWQVLLEDVRVDGGDDDVVVAIDYQGRLMDFLEIVEAASRGRSPLGRGREVGADRGVRDGDVSILGGAMAGLFRLAPAGRGSGSVQGGVG</sequence>
<keyword evidence="2" id="KW-1185">Reference proteome</keyword>
<gene>
    <name evidence="1" type="ORF">GCM10009744_58990</name>
</gene>
<accession>A0ABP4RPD4</accession>
<proteinExistence type="predicted"/>
<protein>
    <submittedName>
        <fullName evidence="1">Uncharacterized protein</fullName>
    </submittedName>
</protein>
<reference evidence="2" key="1">
    <citation type="journal article" date="2019" name="Int. J. Syst. Evol. Microbiol.">
        <title>The Global Catalogue of Microorganisms (GCM) 10K type strain sequencing project: providing services to taxonomists for standard genome sequencing and annotation.</title>
        <authorList>
            <consortium name="The Broad Institute Genomics Platform"/>
            <consortium name="The Broad Institute Genome Sequencing Center for Infectious Disease"/>
            <person name="Wu L."/>
            <person name="Ma J."/>
        </authorList>
    </citation>
    <scope>NUCLEOTIDE SEQUENCE [LARGE SCALE GENOMIC DNA]</scope>
    <source>
        <strain evidence="2">JCM 14306</strain>
    </source>
</reference>
<comment type="caution">
    <text evidence="1">The sequence shown here is derived from an EMBL/GenBank/DDBJ whole genome shotgun (WGS) entry which is preliminary data.</text>
</comment>
<organism evidence="1 2">
    <name type="scientific">Kribbella alba</name>
    <dbReference type="NCBI Taxonomy" id="190197"/>
    <lineage>
        <taxon>Bacteria</taxon>
        <taxon>Bacillati</taxon>
        <taxon>Actinomycetota</taxon>
        <taxon>Actinomycetes</taxon>
        <taxon>Propionibacteriales</taxon>
        <taxon>Kribbellaceae</taxon>
        <taxon>Kribbella</taxon>
    </lineage>
</organism>